<gene>
    <name evidence="1" type="primary">pstS</name>
    <name evidence="1" type="ORF">GL267_009135</name>
</gene>
<organism evidence="1 2">
    <name type="scientific">Acidithiobacillus ferrianus</name>
    <dbReference type="NCBI Taxonomy" id="2678518"/>
    <lineage>
        <taxon>Bacteria</taxon>
        <taxon>Pseudomonadati</taxon>
        <taxon>Pseudomonadota</taxon>
        <taxon>Acidithiobacillia</taxon>
        <taxon>Acidithiobacillales</taxon>
        <taxon>Acidithiobacillaceae</taxon>
        <taxon>Acidithiobacillus</taxon>
    </lineage>
</organism>
<proteinExistence type="predicted"/>
<evidence type="ECO:0000313" key="1">
    <source>
        <dbReference type="EMBL" id="XRI67921.1"/>
    </source>
</evidence>
<evidence type="ECO:0000313" key="2">
    <source>
        <dbReference type="Proteomes" id="UP000470022"/>
    </source>
</evidence>
<accession>A0ACD5H3N1</accession>
<reference evidence="1" key="1">
    <citation type="submission" date="2023-06" db="EMBL/GenBank/DDBJ databases">
        <title>Complete and circular genome of Acidithiobacillus ferrianus DSM 107098.</title>
        <authorList>
            <person name="Norris P.R."/>
            <person name="Falagan C."/>
            <person name="Moya-Beltran A."/>
            <person name="Castro M."/>
            <person name="Quatrini R."/>
            <person name="Johnson D.B."/>
        </authorList>
    </citation>
    <scope>NUCLEOTIDE SEQUENCE</scope>
    <source>
        <strain evidence="1">MG</strain>
    </source>
</reference>
<keyword evidence="2" id="KW-1185">Reference proteome</keyword>
<dbReference type="EMBL" id="CP127523">
    <property type="protein sequence ID" value="XRI67921.1"/>
    <property type="molecule type" value="Genomic_DNA"/>
</dbReference>
<protein>
    <submittedName>
        <fullName evidence="1">Phosphate ABC transporter substrate-binding protein PstS</fullName>
    </submittedName>
</protein>
<name>A0ACD5H3N1_9PROT</name>
<dbReference type="Proteomes" id="UP000470022">
    <property type="component" value="Chromosome"/>
</dbReference>
<sequence>MMTKIKSVIWISGAMGLGLGLAGLAQAETISAAGGTAIYPVLSKWAETYKQKTGTRVNYQAIGSGGGIAQIKAKTVAFANSDMPLKPEYLSKDQLVQFPAVIIGITPVVNVPGIKPGELTFNGTVLTDIYLGKIKKWNDAAIAALNKGIRLPDMSITVVHRSDGSGTTFNFTNYLAKVSPEWKQRVGDNTAVSWPVGVGGKGNAGVAAYVQRIPGAIGYVEYAYAKENHMAYGKMINAAGTVVAPDLATFQAAAANADFTKVEDFYMILTNQPGARSWPIAAATYILMRKDADKPANAGVLKFARWFLTAPQAQAEARRLDYVPLPKTTVTQIEAYWNRNLGQ</sequence>